<dbReference type="EMBL" id="JARKIE010000178">
    <property type="protein sequence ID" value="KAJ7670985.1"/>
    <property type="molecule type" value="Genomic_DNA"/>
</dbReference>
<dbReference type="Pfam" id="PF18758">
    <property type="entry name" value="KDZ"/>
    <property type="match status" value="1"/>
</dbReference>
<evidence type="ECO:0000313" key="2">
    <source>
        <dbReference type="Proteomes" id="UP001221757"/>
    </source>
</evidence>
<sequence length="127" mass="14437">MPTVVSYDSWCSFTMNLVNRAIKLFPEETWLQTLLASVEGQIPADHINRHGIYCQAVWQVMYFACRGHFHGETAEMLWVFLNPLGSSTRQMTGVVRHNIINFLMDAWNMLKVLGQGMAVSPAVQCCQ</sequence>
<dbReference type="InterPro" id="IPR040521">
    <property type="entry name" value="KDZ"/>
</dbReference>
<gene>
    <name evidence="1" type="ORF">B0H17DRAFT_948578</name>
</gene>
<name>A0AAD7CZ03_MYCRO</name>
<protein>
    <submittedName>
        <fullName evidence="1">Uncharacterized protein</fullName>
    </submittedName>
</protein>
<dbReference type="Proteomes" id="UP001221757">
    <property type="component" value="Unassembled WGS sequence"/>
</dbReference>
<comment type="caution">
    <text evidence="1">The sequence shown here is derived from an EMBL/GenBank/DDBJ whole genome shotgun (WGS) entry which is preliminary data.</text>
</comment>
<accession>A0AAD7CZ03</accession>
<keyword evidence="2" id="KW-1185">Reference proteome</keyword>
<proteinExistence type="predicted"/>
<evidence type="ECO:0000313" key="1">
    <source>
        <dbReference type="EMBL" id="KAJ7670985.1"/>
    </source>
</evidence>
<organism evidence="1 2">
    <name type="scientific">Mycena rosella</name>
    <name type="common">Pink bonnet</name>
    <name type="synonym">Agaricus rosellus</name>
    <dbReference type="NCBI Taxonomy" id="1033263"/>
    <lineage>
        <taxon>Eukaryota</taxon>
        <taxon>Fungi</taxon>
        <taxon>Dikarya</taxon>
        <taxon>Basidiomycota</taxon>
        <taxon>Agaricomycotina</taxon>
        <taxon>Agaricomycetes</taxon>
        <taxon>Agaricomycetidae</taxon>
        <taxon>Agaricales</taxon>
        <taxon>Marasmiineae</taxon>
        <taxon>Mycenaceae</taxon>
        <taxon>Mycena</taxon>
    </lineage>
</organism>
<dbReference type="AlphaFoldDB" id="A0AAD7CZ03"/>
<reference evidence="1" key="1">
    <citation type="submission" date="2023-03" db="EMBL/GenBank/DDBJ databases">
        <title>Massive genome expansion in bonnet fungi (Mycena s.s.) driven by repeated elements and novel gene families across ecological guilds.</title>
        <authorList>
            <consortium name="Lawrence Berkeley National Laboratory"/>
            <person name="Harder C.B."/>
            <person name="Miyauchi S."/>
            <person name="Viragh M."/>
            <person name="Kuo A."/>
            <person name="Thoen E."/>
            <person name="Andreopoulos B."/>
            <person name="Lu D."/>
            <person name="Skrede I."/>
            <person name="Drula E."/>
            <person name="Henrissat B."/>
            <person name="Morin E."/>
            <person name="Kohler A."/>
            <person name="Barry K."/>
            <person name="LaButti K."/>
            <person name="Morin E."/>
            <person name="Salamov A."/>
            <person name="Lipzen A."/>
            <person name="Mereny Z."/>
            <person name="Hegedus B."/>
            <person name="Baldrian P."/>
            <person name="Stursova M."/>
            <person name="Weitz H."/>
            <person name="Taylor A."/>
            <person name="Grigoriev I.V."/>
            <person name="Nagy L.G."/>
            <person name="Martin F."/>
            <person name="Kauserud H."/>
        </authorList>
    </citation>
    <scope>NUCLEOTIDE SEQUENCE</scope>
    <source>
        <strain evidence="1">CBHHK067</strain>
    </source>
</reference>